<keyword evidence="2" id="KW-1185">Reference proteome</keyword>
<dbReference type="InterPro" id="IPR019332">
    <property type="entry name" value="OSCP1"/>
</dbReference>
<dbReference type="AlphaFoldDB" id="A0A087U024"/>
<dbReference type="Proteomes" id="UP000054359">
    <property type="component" value="Unassembled WGS sequence"/>
</dbReference>
<reference evidence="1 2" key="1">
    <citation type="submission" date="2013-11" db="EMBL/GenBank/DDBJ databases">
        <title>Genome sequencing of Stegodyphus mimosarum.</title>
        <authorList>
            <person name="Bechsgaard J."/>
        </authorList>
    </citation>
    <scope>NUCLEOTIDE SEQUENCE [LARGE SCALE GENOMIC DNA]</scope>
</reference>
<dbReference type="GO" id="GO:0005886">
    <property type="term" value="C:plasma membrane"/>
    <property type="evidence" value="ECO:0007669"/>
    <property type="project" value="TreeGrafter"/>
</dbReference>
<protein>
    <submittedName>
        <fullName evidence="1">Protein OSCP1</fullName>
    </submittedName>
</protein>
<dbReference type="Pfam" id="PF10188">
    <property type="entry name" value="Oscp1"/>
    <property type="match status" value="1"/>
</dbReference>
<proteinExistence type="predicted"/>
<dbReference type="OMA" id="KYQVVNC"/>
<evidence type="ECO:0000313" key="2">
    <source>
        <dbReference type="Proteomes" id="UP000054359"/>
    </source>
</evidence>
<dbReference type="EMBL" id="KK117527">
    <property type="protein sequence ID" value="KFM70713.1"/>
    <property type="molecule type" value="Genomic_DNA"/>
</dbReference>
<gene>
    <name evidence="1" type="ORF">X975_22473</name>
</gene>
<name>A0A087U024_STEMI</name>
<evidence type="ECO:0000313" key="1">
    <source>
        <dbReference type="EMBL" id="KFM70713.1"/>
    </source>
</evidence>
<sequence>MSDKVLPIAFLNLAGEMIYVIKQRLEAQNISEDKSSKVIQDIISTMLNDQFIAELFKPQKMYSRSAMQFVFEKLVHSSIMRLNSNSMGKLYDLMLMVFKYQVVNCRCPEEILLVTLNHFDEIKICAKIYPDLMKKTEKLHSLLVSNYKDIPHEDYECLYNCIIAFLQDLNIRVSVLMKLGYQSSNGEIIQQNDVTIRDMKFVREASVEDTEGISCGKKQMSFFPLQSLAFDGDRGMVLGKNIYDKSTVEHQRKASKSTLPQSVSIMDNIQRNGSENFQAVEELSLLGRLIGKCTQANHIPEITLSCDEDIEDVNNAVVKDSCSFVSIDASQKCQRELGRISNELLVEDDKKESDILELLDIAENIKIEQ</sequence>
<dbReference type="STRING" id="407821.A0A087U024"/>
<organism evidence="1 2">
    <name type="scientific">Stegodyphus mimosarum</name>
    <name type="common">African social velvet spider</name>
    <dbReference type="NCBI Taxonomy" id="407821"/>
    <lineage>
        <taxon>Eukaryota</taxon>
        <taxon>Metazoa</taxon>
        <taxon>Ecdysozoa</taxon>
        <taxon>Arthropoda</taxon>
        <taxon>Chelicerata</taxon>
        <taxon>Arachnida</taxon>
        <taxon>Araneae</taxon>
        <taxon>Araneomorphae</taxon>
        <taxon>Entelegynae</taxon>
        <taxon>Eresoidea</taxon>
        <taxon>Eresidae</taxon>
        <taxon>Stegodyphus</taxon>
    </lineage>
</organism>
<accession>A0A087U024</accession>
<feature type="non-terminal residue" evidence="1">
    <location>
        <position position="369"/>
    </location>
</feature>
<dbReference type="PANTHER" id="PTHR21439">
    <property type="entry name" value="OXIDORED-NITRO DOMAIN-CONTAINING PROTEIN"/>
    <property type="match status" value="1"/>
</dbReference>
<dbReference type="PANTHER" id="PTHR21439:SF0">
    <property type="entry name" value="PROTEIN OSCP1"/>
    <property type="match status" value="1"/>
</dbReference>
<dbReference type="OrthoDB" id="2157380at2759"/>
<dbReference type="GO" id="GO:0005737">
    <property type="term" value="C:cytoplasm"/>
    <property type="evidence" value="ECO:0007669"/>
    <property type="project" value="TreeGrafter"/>
</dbReference>